<organism evidence="2 3">
    <name type="scientific">Aequorivita vitellina</name>
    <dbReference type="NCBI Taxonomy" id="2874475"/>
    <lineage>
        <taxon>Bacteria</taxon>
        <taxon>Pseudomonadati</taxon>
        <taxon>Bacteroidota</taxon>
        <taxon>Flavobacteriia</taxon>
        <taxon>Flavobacteriales</taxon>
        <taxon>Flavobacteriaceae</taxon>
        <taxon>Aequorivita</taxon>
    </lineage>
</organism>
<keyword evidence="3" id="KW-1185">Reference proteome</keyword>
<dbReference type="InterPro" id="IPR027396">
    <property type="entry name" value="DsrEFH-like"/>
</dbReference>
<protein>
    <submittedName>
        <fullName evidence="2">DsrE family protein</fullName>
    </submittedName>
</protein>
<dbReference type="SUPFAM" id="SSF75169">
    <property type="entry name" value="DsrEFH-like"/>
    <property type="match status" value="1"/>
</dbReference>
<dbReference type="Proteomes" id="UP001139461">
    <property type="component" value="Unassembled WGS sequence"/>
</dbReference>
<reference evidence="2" key="1">
    <citation type="submission" date="2021-09" db="EMBL/GenBank/DDBJ databases">
        <title>Genome of Aequorivita sp. strain F47161.</title>
        <authorList>
            <person name="Wang Y."/>
        </authorList>
    </citation>
    <scope>NUCLEOTIDE SEQUENCE</scope>
    <source>
        <strain evidence="2">F47161</strain>
    </source>
</reference>
<evidence type="ECO:0000313" key="3">
    <source>
        <dbReference type="Proteomes" id="UP001139461"/>
    </source>
</evidence>
<dbReference type="Gene3D" id="3.40.1260.10">
    <property type="entry name" value="DsrEFH-like"/>
    <property type="match status" value="1"/>
</dbReference>
<evidence type="ECO:0000256" key="1">
    <source>
        <dbReference type="SAM" id="SignalP"/>
    </source>
</evidence>
<evidence type="ECO:0000313" key="2">
    <source>
        <dbReference type="EMBL" id="MCG2420173.1"/>
    </source>
</evidence>
<feature type="chain" id="PRO_5040960010" evidence="1">
    <location>
        <begin position="19"/>
        <end position="128"/>
    </location>
</feature>
<feature type="signal peptide" evidence="1">
    <location>
        <begin position="1"/>
        <end position="18"/>
    </location>
</feature>
<accession>A0A9X1QWE8</accession>
<comment type="caution">
    <text evidence="2">The sequence shown here is derived from an EMBL/GenBank/DDBJ whole genome shotgun (WGS) entry which is preliminary data.</text>
</comment>
<dbReference type="AlphaFoldDB" id="A0A9X1QWE8"/>
<sequence length="128" mass="14410">MKKYIQILIVLLSLSATAQQTAKPKDFVVLTSKLEQLKPILLAADNLPDKENFQIVMYGPNAADLLKTETKEYINWATNSDVKISVCKMSLDKLQIDPKTLPKQIEVVENAFLTAFQLQKAGYKLLNL</sequence>
<gene>
    <name evidence="2" type="ORF">K8089_14175</name>
</gene>
<name>A0A9X1QWE8_9FLAO</name>
<dbReference type="EMBL" id="JAIRBA010000034">
    <property type="protein sequence ID" value="MCG2420173.1"/>
    <property type="molecule type" value="Genomic_DNA"/>
</dbReference>
<dbReference type="RefSeq" id="WP_237603955.1">
    <property type="nucleotide sequence ID" value="NZ_JAIRBA010000034.1"/>
</dbReference>
<keyword evidence="1" id="KW-0732">Signal</keyword>
<proteinExistence type="predicted"/>